<keyword evidence="5" id="KW-1185">Reference proteome</keyword>
<protein>
    <submittedName>
        <fullName evidence="4">Uncharacterized protein</fullName>
    </submittedName>
</protein>
<feature type="transmembrane region" description="Helical" evidence="2">
    <location>
        <begin position="72"/>
        <end position="98"/>
    </location>
</feature>
<feature type="compositionally biased region" description="Basic and acidic residues" evidence="1">
    <location>
        <begin position="277"/>
        <end position="293"/>
    </location>
</feature>
<dbReference type="Proteomes" id="UP000784294">
    <property type="component" value="Unassembled WGS sequence"/>
</dbReference>
<feature type="signal peptide" evidence="3">
    <location>
        <begin position="1"/>
        <end position="18"/>
    </location>
</feature>
<keyword evidence="2" id="KW-0812">Transmembrane</keyword>
<dbReference type="AlphaFoldDB" id="A0A3S5B8K7"/>
<evidence type="ECO:0000313" key="4">
    <source>
        <dbReference type="EMBL" id="VEL36999.1"/>
    </source>
</evidence>
<keyword evidence="3" id="KW-0732">Signal</keyword>
<evidence type="ECO:0000256" key="1">
    <source>
        <dbReference type="SAM" id="MobiDB-lite"/>
    </source>
</evidence>
<reference evidence="4" key="1">
    <citation type="submission" date="2018-11" db="EMBL/GenBank/DDBJ databases">
        <authorList>
            <consortium name="Pathogen Informatics"/>
        </authorList>
    </citation>
    <scope>NUCLEOTIDE SEQUENCE</scope>
</reference>
<feature type="chain" id="PRO_5018749446" evidence="3">
    <location>
        <begin position="19"/>
        <end position="420"/>
    </location>
</feature>
<proteinExistence type="predicted"/>
<evidence type="ECO:0000313" key="5">
    <source>
        <dbReference type="Proteomes" id="UP000784294"/>
    </source>
</evidence>
<comment type="caution">
    <text evidence="4">The sequence shown here is derived from an EMBL/GenBank/DDBJ whole genome shotgun (WGS) entry which is preliminary data.</text>
</comment>
<dbReference type="EMBL" id="CAAALY010253730">
    <property type="protein sequence ID" value="VEL36999.1"/>
    <property type="molecule type" value="Genomic_DNA"/>
</dbReference>
<sequence>MRLFPGFVSCSCLPLVLSDRWDYPSLYAGQPNRLPSNLPQSSLQHEDPHRAISAGSVVSDVDAGGRFGLSRFTVIGVLVSLLGLLGLIGLVCIFSVVVKRRHRQGQGREEAGKSGRRRYKNAADRTAGAAVARDYTNSVVFGSAADTGLGKANGSTGGPGNAGMQQLLLPGRLSARSDGVSLEAAVCRARLFPPTASGDGDGKAEAAGAGVVTWSSNYTTLPPWPGPAGCHVATDAIVATTTTALSGHGDALPSANWLFMGLGRRQAVASRAQGGKEGLKEVEREKGEQGRREEEEEEEGSWLMRPPTGEGCGRCDDGLFMSGVQATVAPATGLSDWPASLFAGSACSMKSASVSSHTGQAGQGQLHAAYATGAPPFQTDDMSGVSDCLAPTFAGGLPGLAGLTSRLQNGRGNLHVPHFW</sequence>
<keyword evidence="2" id="KW-0472">Membrane</keyword>
<evidence type="ECO:0000256" key="2">
    <source>
        <dbReference type="SAM" id="Phobius"/>
    </source>
</evidence>
<organism evidence="4 5">
    <name type="scientific">Protopolystoma xenopodis</name>
    <dbReference type="NCBI Taxonomy" id="117903"/>
    <lineage>
        <taxon>Eukaryota</taxon>
        <taxon>Metazoa</taxon>
        <taxon>Spiralia</taxon>
        <taxon>Lophotrochozoa</taxon>
        <taxon>Platyhelminthes</taxon>
        <taxon>Monogenea</taxon>
        <taxon>Polyopisthocotylea</taxon>
        <taxon>Polystomatidea</taxon>
        <taxon>Polystomatidae</taxon>
        <taxon>Protopolystoma</taxon>
    </lineage>
</organism>
<feature type="region of interest" description="Disordered" evidence="1">
    <location>
        <begin position="104"/>
        <end position="125"/>
    </location>
</feature>
<accession>A0A3S5B8K7</accession>
<evidence type="ECO:0000256" key="3">
    <source>
        <dbReference type="SAM" id="SignalP"/>
    </source>
</evidence>
<gene>
    <name evidence="4" type="ORF">PXEA_LOCUS30439</name>
</gene>
<name>A0A3S5B8K7_9PLAT</name>
<feature type="region of interest" description="Disordered" evidence="1">
    <location>
        <begin position="271"/>
        <end position="308"/>
    </location>
</feature>
<keyword evidence="2" id="KW-1133">Transmembrane helix</keyword>